<gene>
    <name evidence="2" type="ORF">IQ241_23325</name>
</gene>
<dbReference type="Proteomes" id="UP000636505">
    <property type="component" value="Unassembled WGS sequence"/>
</dbReference>
<name>A0A8J7DEY2_9CYAN</name>
<keyword evidence="3" id="KW-1185">Reference proteome</keyword>
<evidence type="ECO:0000256" key="1">
    <source>
        <dbReference type="SAM" id="MobiDB-lite"/>
    </source>
</evidence>
<sequence length="78" mass="8504">MPSSFHPPAIAAAAPAAEPDRETQPAADSRICWIEVKQYPYEPDLQVELLHLQAEADALLLQLQAASQKRLIKAAAEV</sequence>
<accession>A0A8J7DEY2</accession>
<protein>
    <submittedName>
        <fullName evidence="2">Uncharacterized protein</fullName>
    </submittedName>
</protein>
<reference evidence="2" key="1">
    <citation type="submission" date="2020-10" db="EMBL/GenBank/DDBJ databases">
        <authorList>
            <person name="Castelo-Branco R."/>
            <person name="Eusebio N."/>
            <person name="Adriana R."/>
            <person name="Vieira A."/>
            <person name="Brugerolle De Fraissinette N."/>
            <person name="Rezende De Castro R."/>
            <person name="Schneider M.P."/>
            <person name="Vasconcelos V."/>
            <person name="Leao P.N."/>
        </authorList>
    </citation>
    <scope>NUCLEOTIDE SEQUENCE</scope>
    <source>
        <strain evidence="2">LEGE 07310</strain>
    </source>
</reference>
<proteinExistence type="predicted"/>
<dbReference type="AlphaFoldDB" id="A0A8J7DEY2"/>
<feature type="compositionally biased region" description="Low complexity" evidence="1">
    <location>
        <begin position="7"/>
        <end position="17"/>
    </location>
</feature>
<evidence type="ECO:0000313" key="3">
    <source>
        <dbReference type="Proteomes" id="UP000636505"/>
    </source>
</evidence>
<dbReference type="RefSeq" id="WP_193911878.1">
    <property type="nucleotide sequence ID" value="NZ_JADEXG010000089.1"/>
</dbReference>
<dbReference type="EMBL" id="JADEXG010000089">
    <property type="protein sequence ID" value="MBE9080183.1"/>
    <property type="molecule type" value="Genomic_DNA"/>
</dbReference>
<comment type="caution">
    <text evidence="2">The sequence shown here is derived from an EMBL/GenBank/DDBJ whole genome shotgun (WGS) entry which is preliminary data.</text>
</comment>
<organism evidence="2 3">
    <name type="scientific">Vasconcelosia minhoensis LEGE 07310</name>
    <dbReference type="NCBI Taxonomy" id="915328"/>
    <lineage>
        <taxon>Bacteria</taxon>
        <taxon>Bacillati</taxon>
        <taxon>Cyanobacteriota</taxon>
        <taxon>Cyanophyceae</taxon>
        <taxon>Nodosilineales</taxon>
        <taxon>Cymatolegaceae</taxon>
        <taxon>Vasconcelosia</taxon>
        <taxon>Vasconcelosia minhoensis</taxon>
    </lineage>
</organism>
<feature type="region of interest" description="Disordered" evidence="1">
    <location>
        <begin position="1"/>
        <end position="25"/>
    </location>
</feature>
<evidence type="ECO:0000313" key="2">
    <source>
        <dbReference type="EMBL" id="MBE9080183.1"/>
    </source>
</evidence>